<dbReference type="AlphaFoldDB" id="S0EWK2"/>
<evidence type="ECO:0000256" key="2">
    <source>
        <dbReference type="SAM" id="Phobius"/>
    </source>
</evidence>
<feature type="region of interest" description="Disordered" evidence="1">
    <location>
        <begin position="1"/>
        <end position="21"/>
    </location>
</feature>
<sequence length="181" mass="19846">MQGLSRGVERGTKTPSSECSPHSTCLFSLSVTLLSLSTIRVHLTLPHWSVLEWVVVAIATAIALCYLTDVPMGVIRYLNEEERKEGRDIVLIAFRMFFKATLYVSNFLRGVLAGIVFYGAIVGTLPVSVSSWCIVALLGDLFDLPHEQLKGLVAGLYGWLRRHLASWVGPVGSRGVSGKEQ</sequence>
<dbReference type="EMBL" id="HF951689">
    <property type="protein sequence ID" value="CCW36161.1"/>
    <property type="molecule type" value="Genomic_DNA"/>
</dbReference>
<evidence type="ECO:0000313" key="3">
    <source>
        <dbReference type="EMBL" id="CCW36161.1"/>
    </source>
</evidence>
<keyword evidence="2" id="KW-0472">Membrane</keyword>
<feature type="transmembrane region" description="Helical" evidence="2">
    <location>
        <begin position="115"/>
        <end position="138"/>
    </location>
</feature>
<evidence type="ECO:0000313" key="4">
    <source>
        <dbReference type="Proteomes" id="UP000014227"/>
    </source>
</evidence>
<organism evidence="3 4">
    <name type="scientific">Chthonomonas calidirosea (strain DSM 23976 / ICMP 18418 / T49)</name>
    <dbReference type="NCBI Taxonomy" id="1303518"/>
    <lineage>
        <taxon>Bacteria</taxon>
        <taxon>Bacillati</taxon>
        <taxon>Armatimonadota</taxon>
        <taxon>Chthonomonadia</taxon>
        <taxon>Chthonomonadales</taxon>
        <taxon>Chthonomonadaceae</taxon>
        <taxon>Chthonomonas</taxon>
    </lineage>
</organism>
<dbReference type="HOGENOM" id="CLU_1486571_0_0_0"/>
<keyword evidence="4" id="KW-1185">Reference proteome</keyword>
<gene>
    <name evidence="3" type="ORF">CCALI_02357</name>
</gene>
<evidence type="ECO:0000256" key="1">
    <source>
        <dbReference type="SAM" id="MobiDB-lite"/>
    </source>
</evidence>
<dbReference type="KEGG" id="ccz:CCALI_02357"/>
<keyword evidence="2" id="KW-1133">Transmembrane helix</keyword>
<dbReference type="STRING" id="454171.CP488_01738"/>
<name>S0EWK2_CHTCT</name>
<dbReference type="InParanoid" id="S0EWK2"/>
<keyword evidence="2" id="KW-0812">Transmembrane</keyword>
<feature type="transmembrane region" description="Helical" evidence="2">
    <location>
        <begin position="50"/>
        <end position="68"/>
    </location>
</feature>
<dbReference type="Proteomes" id="UP000014227">
    <property type="component" value="Chromosome I"/>
</dbReference>
<reference evidence="4" key="1">
    <citation type="submission" date="2013-03" db="EMBL/GenBank/DDBJ databases">
        <title>Genome sequence of Chthonomonas calidirosea, the first sequenced genome from the Armatimonadetes phylum (formally candidate division OP10).</title>
        <authorList>
            <person name="Lee K.C.Y."/>
            <person name="Morgan X.C."/>
            <person name="Dunfield P.F."/>
            <person name="Tamas I."/>
            <person name="Houghton K.M."/>
            <person name="Vyssotski M."/>
            <person name="Ryan J.L.J."/>
            <person name="Lagutin K."/>
            <person name="McDonald I.R."/>
            <person name="Stott M.B."/>
        </authorList>
    </citation>
    <scope>NUCLEOTIDE SEQUENCE [LARGE SCALE GENOMIC DNA]</scope>
    <source>
        <strain evidence="4">DSM 23976 / ICMP 18418 / T49</strain>
    </source>
</reference>
<protein>
    <submittedName>
        <fullName evidence="3">Uncharacterized protein</fullName>
    </submittedName>
</protein>
<accession>S0EWK2</accession>
<proteinExistence type="predicted"/>